<evidence type="ECO:0000313" key="1">
    <source>
        <dbReference type="EMBL" id="OCA67943.1"/>
    </source>
</evidence>
<protein>
    <submittedName>
        <fullName evidence="1">Uncharacterized protein</fullName>
    </submittedName>
</protein>
<dbReference type="EMBL" id="MAYH01000051">
    <property type="protein sequence ID" value="OCA67943.1"/>
    <property type="molecule type" value="Genomic_DNA"/>
</dbReference>
<dbReference type="OrthoDB" id="1311865at2"/>
<name>A0A1B8Z8J9_9FLAO</name>
<comment type="caution">
    <text evidence="1">The sequence shown here is derived from an EMBL/GenBank/DDBJ whole genome shotgun (WGS) entry which is preliminary data.</text>
</comment>
<reference evidence="1 2" key="1">
    <citation type="submission" date="2016-07" db="EMBL/GenBank/DDBJ databases">
        <authorList>
            <person name="Jeong J.-J."/>
            <person name="Kim D.W."/>
            <person name="Sang M.K."/>
            <person name="Choi I.-G."/>
            <person name="Kim K.D."/>
        </authorList>
    </citation>
    <scope>NUCLEOTIDE SEQUENCE [LARGE SCALE GENOMIC DNA]</scope>
    <source>
        <strain evidence="1 2">UTM-3</strain>
    </source>
</reference>
<evidence type="ECO:0000313" key="2">
    <source>
        <dbReference type="Proteomes" id="UP000092651"/>
    </source>
</evidence>
<dbReference type="Proteomes" id="UP000092651">
    <property type="component" value="Unassembled WGS sequence"/>
</dbReference>
<organism evidence="1 2">
    <name type="scientific">Chryseobacterium artocarpi</name>
    <dbReference type="NCBI Taxonomy" id="1414727"/>
    <lineage>
        <taxon>Bacteria</taxon>
        <taxon>Pseudomonadati</taxon>
        <taxon>Bacteroidota</taxon>
        <taxon>Flavobacteriia</taxon>
        <taxon>Flavobacteriales</taxon>
        <taxon>Weeksellaceae</taxon>
        <taxon>Chryseobacterium group</taxon>
        <taxon>Chryseobacterium</taxon>
    </lineage>
</organism>
<dbReference type="RefSeq" id="WP_065396746.1">
    <property type="nucleotide sequence ID" value="NZ_MAYH01000051.1"/>
</dbReference>
<gene>
    <name evidence="1" type="ORF">BBI01_20880</name>
</gene>
<sequence length="380" mass="44164">MKKFILICFLTSFILGIAQEKKVSFTKELTYQMMGNQLSNSQVKMYVSNNNEFFTNVTFKDIPMYFFTDALATSPVSLEMNNRLTGEGMGKHFWSSIQSSYSENPDKEYVFETKKLNTKETILGIPCNHYLVNFKPKKDPQYTRKDDFLKVCIDETSPYNSFTVFNGLVKQYLTIPRLEKSGLKGLILKVAPEKDYDREYLVMKSIADSKDFISVDHKKIITDQQRRRDSIMLAYQKELDEYNTASADSAIVAADSAAVEFEEYSFVIDYVSDYKKKLSSEEGLAIHNIHNDKLWKGLPQHCANFEKNIPQFKNKELKEHLRNYTGQTCDMYLSQFEPHSVGIKATLDEIRREVLYFNEIQEKLDPTDKKKLNNYLNNLD</sequence>
<proteinExistence type="predicted"/>
<accession>A0A1B8Z8J9</accession>
<dbReference type="AlphaFoldDB" id="A0A1B8Z8J9"/>
<keyword evidence="2" id="KW-1185">Reference proteome</keyword>